<dbReference type="InterPro" id="IPR011251">
    <property type="entry name" value="Luciferase-like_dom"/>
</dbReference>
<protein>
    <submittedName>
        <fullName evidence="6">Alkanesulfonate monooxygenase</fullName>
        <ecNumber evidence="6">1.14.14.5</ecNumber>
    </submittedName>
</protein>
<gene>
    <name evidence="6" type="ORF">FHU36_004358</name>
</gene>
<dbReference type="EMBL" id="JACHJB010000002">
    <property type="protein sequence ID" value="MBB6347813.1"/>
    <property type="molecule type" value="Genomic_DNA"/>
</dbReference>
<keyword evidence="2" id="KW-0288">FMN</keyword>
<dbReference type="GO" id="GO:0008726">
    <property type="term" value="F:alkanesulfonate monooxygenase activity"/>
    <property type="evidence" value="ECO:0007669"/>
    <property type="project" value="UniProtKB-EC"/>
</dbReference>
<dbReference type="Pfam" id="PF00296">
    <property type="entry name" value="Bac_luciferase"/>
    <property type="match status" value="1"/>
</dbReference>
<keyword evidence="4 6" id="KW-0503">Monooxygenase</keyword>
<dbReference type="Gene3D" id="3.20.20.30">
    <property type="entry name" value="Luciferase-like domain"/>
    <property type="match status" value="1"/>
</dbReference>
<dbReference type="InterPro" id="IPR050172">
    <property type="entry name" value="SsuD_RutA_monooxygenase"/>
</dbReference>
<proteinExistence type="predicted"/>
<feature type="domain" description="Luciferase-like" evidence="5">
    <location>
        <begin position="20"/>
        <end position="331"/>
    </location>
</feature>
<dbReference type="Proteomes" id="UP000583800">
    <property type="component" value="Unassembled WGS sequence"/>
</dbReference>
<accession>A0A7X0C439</accession>
<dbReference type="SUPFAM" id="SSF51679">
    <property type="entry name" value="Bacterial luciferase-like"/>
    <property type="match status" value="1"/>
</dbReference>
<dbReference type="AlphaFoldDB" id="A0A7X0C439"/>
<dbReference type="RefSeq" id="WP_185085694.1">
    <property type="nucleotide sequence ID" value="NZ_JACHJB010000002.1"/>
</dbReference>
<evidence type="ECO:0000256" key="3">
    <source>
        <dbReference type="ARBA" id="ARBA00023002"/>
    </source>
</evidence>
<evidence type="ECO:0000256" key="1">
    <source>
        <dbReference type="ARBA" id="ARBA00022630"/>
    </source>
</evidence>
<evidence type="ECO:0000256" key="4">
    <source>
        <dbReference type="ARBA" id="ARBA00023033"/>
    </source>
</evidence>
<keyword evidence="3 6" id="KW-0560">Oxidoreductase</keyword>
<evidence type="ECO:0000313" key="7">
    <source>
        <dbReference type="Proteomes" id="UP000583800"/>
    </source>
</evidence>
<keyword evidence="1" id="KW-0285">Flavoprotein</keyword>
<dbReference type="CDD" id="cd01094">
    <property type="entry name" value="Alkanesulfonate_monoxygenase"/>
    <property type="match status" value="1"/>
</dbReference>
<dbReference type="PANTHER" id="PTHR42847:SF4">
    <property type="entry name" value="ALKANESULFONATE MONOOXYGENASE-RELATED"/>
    <property type="match status" value="1"/>
</dbReference>
<evidence type="ECO:0000259" key="5">
    <source>
        <dbReference type="Pfam" id="PF00296"/>
    </source>
</evidence>
<dbReference type="GO" id="GO:0046306">
    <property type="term" value="P:alkanesulfonate catabolic process"/>
    <property type="evidence" value="ECO:0007669"/>
    <property type="project" value="TreeGrafter"/>
</dbReference>
<dbReference type="EC" id="1.14.14.5" evidence="6"/>
<reference evidence="6 7" key="1">
    <citation type="submission" date="2020-08" db="EMBL/GenBank/DDBJ databases">
        <title>Sequencing the genomes of 1000 actinobacteria strains.</title>
        <authorList>
            <person name="Klenk H.-P."/>
        </authorList>
    </citation>
    <scope>NUCLEOTIDE SEQUENCE [LARGE SCALE GENOMIC DNA]</scope>
    <source>
        <strain evidence="6 7">DSM 45913</strain>
    </source>
</reference>
<evidence type="ECO:0000313" key="6">
    <source>
        <dbReference type="EMBL" id="MBB6347813.1"/>
    </source>
</evidence>
<dbReference type="InterPro" id="IPR036661">
    <property type="entry name" value="Luciferase-like_sf"/>
</dbReference>
<name>A0A7X0C439_9ACTN</name>
<sequence length="367" mass="40439">MPLHLYWFLPSHGDGREVGKTATDQGRARTIRRAPDIDYLAQVAQAADTLGFTGMLVPTGLFCEDPWVVSAALAARTRRVKFMIALRSGLTSPLLTAQMAATFQRVSGDRLVFNIVAGGDADEQRRYGDWLAHDDRYARTAEFLTVLRGLWQGGPVDFDGDHYRLKAGLLTRPATMPQIHLGGSSAAARRVAAEHADVYLAWGEPPPQLGELMTDFRRQSDATGRDVRLGTRFHVISRDTAEEAWETANRLIEGMDPALIAQAQERFRRTESEGQRRASALHGGRTDDLEIYPNVWAGYGLVRPGAGIALVGSHEEVADRIAEYHKSGIDHLILSGQPHLEEAYWFGEGVMPLLRARGLLEETSAGS</sequence>
<organism evidence="6 7">
    <name type="scientific">Nonomuraea muscovyensis</name>
    <dbReference type="NCBI Taxonomy" id="1124761"/>
    <lineage>
        <taxon>Bacteria</taxon>
        <taxon>Bacillati</taxon>
        <taxon>Actinomycetota</taxon>
        <taxon>Actinomycetes</taxon>
        <taxon>Streptosporangiales</taxon>
        <taxon>Streptosporangiaceae</taxon>
        <taxon>Nonomuraea</taxon>
    </lineage>
</organism>
<keyword evidence="7" id="KW-1185">Reference proteome</keyword>
<dbReference type="PANTHER" id="PTHR42847">
    <property type="entry name" value="ALKANESULFONATE MONOOXYGENASE"/>
    <property type="match status" value="1"/>
</dbReference>
<evidence type="ECO:0000256" key="2">
    <source>
        <dbReference type="ARBA" id="ARBA00022643"/>
    </source>
</evidence>
<comment type="caution">
    <text evidence="6">The sequence shown here is derived from an EMBL/GenBank/DDBJ whole genome shotgun (WGS) entry which is preliminary data.</text>
</comment>